<dbReference type="NCBIfam" id="TIGR00229">
    <property type="entry name" value="sensory_box"/>
    <property type="match status" value="3"/>
</dbReference>
<dbReference type="Pfam" id="PF00989">
    <property type="entry name" value="PAS"/>
    <property type="match status" value="1"/>
</dbReference>
<dbReference type="InterPro" id="IPR035965">
    <property type="entry name" value="PAS-like_dom_sf"/>
</dbReference>
<keyword evidence="3" id="KW-0597">Phosphoprotein</keyword>
<dbReference type="InterPro" id="IPR013655">
    <property type="entry name" value="PAS_fold_3"/>
</dbReference>
<keyword evidence="7" id="KW-0804">Transcription</keyword>
<proteinExistence type="predicted"/>
<name>A0A8J7Y3N5_9EURY</name>
<dbReference type="InterPro" id="IPR052162">
    <property type="entry name" value="Sensor_kinase/Photoreceptor"/>
</dbReference>
<dbReference type="OrthoDB" id="234125at2157"/>
<organism evidence="10 11">
    <name type="scientific">Haloarcula limicola</name>
    <dbReference type="NCBI Taxonomy" id="1429915"/>
    <lineage>
        <taxon>Archaea</taxon>
        <taxon>Methanobacteriati</taxon>
        <taxon>Methanobacteriota</taxon>
        <taxon>Stenosarchaea group</taxon>
        <taxon>Halobacteria</taxon>
        <taxon>Halobacteriales</taxon>
        <taxon>Haloarculaceae</taxon>
        <taxon>Haloarcula</taxon>
    </lineage>
</organism>
<evidence type="ECO:0000256" key="7">
    <source>
        <dbReference type="ARBA" id="ARBA00023163"/>
    </source>
</evidence>
<dbReference type="PROSITE" id="PS50112">
    <property type="entry name" value="PAS"/>
    <property type="match status" value="3"/>
</dbReference>
<dbReference type="InterPro" id="IPR013767">
    <property type="entry name" value="PAS_fold"/>
</dbReference>
<protein>
    <recommendedName>
        <fullName evidence="2">histidine kinase</fullName>
        <ecNumber evidence="2">2.7.13.3</ecNumber>
    </recommendedName>
</protein>
<dbReference type="InterPro" id="IPR000700">
    <property type="entry name" value="PAS-assoc_C"/>
</dbReference>
<dbReference type="InterPro" id="IPR013656">
    <property type="entry name" value="PAS_4"/>
</dbReference>
<dbReference type="Pfam" id="PF04967">
    <property type="entry name" value="HTH_10"/>
    <property type="match status" value="1"/>
</dbReference>
<dbReference type="InterPro" id="IPR000014">
    <property type="entry name" value="PAS"/>
</dbReference>
<evidence type="ECO:0000313" key="11">
    <source>
        <dbReference type="Proteomes" id="UP000766550"/>
    </source>
</evidence>
<feature type="domain" description="PAS" evidence="8">
    <location>
        <begin position="639"/>
        <end position="711"/>
    </location>
</feature>
<dbReference type="Pfam" id="PF08448">
    <property type="entry name" value="PAS_4"/>
    <property type="match status" value="1"/>
</dbReference>
<dbReference type="SUPFAM" id="SSF55781">
    <property type="entry name" value="GAF domain-like"/>
    <property type="match status" value="1"/>
</dbReference>
<accession>A0A8J7Y3N5</accession>
<evidence type="ECO:0000256" key="5">
    <source>
        <dbReference type="ARBA" id="ARBA00022777"/>
    </source>
</evidence>
<keyword evidence="5" id="KW-0418">Kinase</keyword>
<sequence length="1165" mass="130069">MTERHDSTSGTERVDTASARRSAEVLYVDGDAATRERIRRALTERATDVSVSGVGSVDAAIDVATATPPSCLVVDPSSLDDADRLVAAVDCPLVLYTDRDPSALDESLLDAAATVVEKGEDGRGAFLTEKVIGVTAETTERTEYALQQALDDIETWATDSETTVLVADNGAVVWASDPVDGVLGGNDSESIYDQLAARCVEAVDRSRVDRLREGPTEATTLRLDGDDGERYVLCRGHRLPEDAGSLRLLRLADVTERARRDTRQSLLELLTDRAQDGLYTLDERGVVEFCNESFAEMLGYEPEELCGEHASLTLAPGELEKGQRTIEALLASDGEEETVELTLRRKDGTELQASIHYTLLRDDDGAYRGLMGVVRDVTERREHERELRRRRELFDSLVSHFPNGGVFLFDESFEYQMAGGTELDRLGIEPEQFIGKTPRDVFPPHNAKLLEDAYAAALDGESADFEDEFRDTHYHVQVIPVRNADGTVTSGMSMAQNVTERVERERELEQSNTLLSTLFDALPVGVLLGDRNREVLTANERFVELFELSNMPEELVGADCATVAQRMHERYANPEAAIADSESLVSAREPRLREEVELADGRTFQRSYLPLELPDGPANLWLYRDVTERTNRERELRETSERLELALEGAELGVWDWNAKTGDLTFDERWAGMLGFSHEELDPHVDTWEELVHPDDLERTWNTINSHLDGETDIYQCDHRLRTKSGDYRWIRDIGRVVERDDDGEAVRFVGIHQDITERKERQRELEAQRDELATLTQVHVLIQDVLHALGSAATRAEIERTVCERLVESELFELAWVGDREGRSTHLSQSTTAGDDEGYLDRIRELARTVDRENDPGTVAIRTGEPQIIHDVATDERMETWRDEALDRDLRSAAVIPLRHDEVVHAALIVYANRAEAFSSRAVDALTVLGEMIGFALTAVQNRQLLAHDRVVELEFQAAGTDSPFVDAARKHGCRLEAAGCVDIGEAVLQYLSVEGASPTAVLDSLLESPAIDDGRVVREEGDSGVVELRMSETYQSLLLDVGARLVDLAADSERLSLTVEAPTDAEPRTIRETLADRLPGIELLAKRERERRPTTEQSGAALRERVTDRQLEVLRAAYLAGYYEWPRDTTAEQLAETLNIASPTLHQHLRRAERNLLGGFLDV</sequence>
<dbReference type="InterPro" id="IPR007050">
    <property type="entry name" value="HTH_bacterioopsin"/>
</dbReference>
<keyword evidence="4" id="KW-0808">Transferase</keyword>
<keyword evidence="6" id="KW-0805">Transcription regulation</keyword>
<evidence type="ECO:0000256" key="2">
    <source>
        <dbReference type="ARBA" id="ARBA00012438"/>
    </source>
</evidence>
<comment type="catalytic activity">
    <reaction evidence="1">
        <text>ATP + protein L-histidine = ADP + protein N-phospho-L-histidine.</text>
        <dbReference type="EC" id="2.7.13.3"/>
    </reaction>
</comment>
<dbReference type="SMART" id="SM00086">
    <property type="entry name" value="PAC"/>
    <property type="match status" value="2"/>
</dbReference>
<dbReference type="PANTHER" id="PTHR43304:SF1">
    <property type="entry name" value="PAC DOMAIN-CONTAINING PROTEIN"/>
    <property type="match status" value="1"/>
</dbReference>
<feature type="domain" description="PAS" evidence="8">
    <location>
        <begin position="390"/>
        <end position="461"/>
    </location>
</feature>
<dbReference type="GO" id="GO:0006355">
    <property type="term" value="P:regulation of DNA-templated transcription"/>
    <property type="evidence" value="ECO:0007669"/>
    <property type="project" value="InterPro"/>
</dbReference>
<dbReference type="PANTHER" id="PTHR43304">
    <property type="entry name" value="PHYTOCHROME-LIKE PROTEIN CPH1"/>
    <property type="match status" value="1"/>
</dbReference>
<dbReference type="InterPro" id="IPR001610">
    <property type="entry name" value="PAC"/>
</dbReference>
<dbReference type="EMBL" id="JAHQXF010000001">
    <property type="protein sequence ID" value="MBV0923765.1"/>
    <property type="molecule type" value="Genomic_DNA"/>
</dbReference>
<dbReference type="Pfam" id="PF15915">
    <property type="entry name" value="BAT"/>
    <property type="match status" value="1"/>
</dbReference>
<keyword evidence="11" id="KW-1185">Reference proteome</keyword>
<evidence type="ECO:0000256" key="6">
    <source>
        <dbReference type="ARBA" id="ARBA00023015"/>
    </source>
</evidence>
<dbReference type="SMART" id="SM00065">
    <property type="entry name" value="GAF"/>
    <property type="match status" value="1"/>
</dbReference>
<dbReference type="Gene3D" id="3.30.450.20">
    <property type="entry name" value="PAS domain"/>
    <property type="match status" value="4"/>
</dbReference>
<reference evidence="10 11" key="1">
    <citation type="submission" date="2021-06" db="EMBL/GenBank/DDBJ databases">
        <title>New haloarchaea isolates fom saline soil.</title>
        <authorList>
            <person name="Duran-Viseras A."/>
            <person name="Sanchez-Porro C.S."/>
            <person name="Ventosa A."/>
        </authorList>
    </citation>
    <scope>NUCLEOTIDE SEQUENCE [LARGE SCALE GENOMIC DNA]</scope>
    <source>
        <strain evidence="10 11">JCM 183640</strain>
    </source>
</reference>
<dbReference type="InterPro" id="IPR003018">
    <property type="entry name" value="GAF"/>
</dbReference>
<evidence type="ECO:0000313" key="10">
    <source>
        <dbReference type="EMBL" id="MBV0923765.1"/>
    </source>
</evidence>
<gene>
    <name evidence="10" type="ORF">KTS45_06075</name>
</gene>
<evidence type="ECO:0000256" key="4">
    <source>
        <dbReference type="ARBA" id="ARBA00022679"/>
    </source>
</evidence>
<dbReference type="EC" id="2.7.13.3" evidence="2"/>
<evidence type="ECO:0000259" key="8">
    <source>
        <dbReference type="PROSITE" id="PS50112"/>
    </source>
</evidence>
<dbReference type="CDD" id="cd00130">
    <property type="entry name" value="PAS"/>
    <property type="match status" value="2"/>
</dbReference>
<comment type="caution">
    <text evidence="10">The sequence shown here is derived from an EMBL/GenBank/DDBJ whole genome shotgun (WGS) entry which is preliminary data.</text>
</comment>
<dbReference type="SUPFAM" id="SSF55785">
    <property type="entry name" value="PYP-like sensor domain (PAS domain)"/>
    <property type="match status" value="4"/>
</dbReference>
<dbReference type="PROSITE" id="PS50113">
    <property type="entry name" value="PAC"/>
    <property type="match status" value="2"/>
</dbReference>
<dbReference type="InterPro" id="IPR029016">
    <property type="entry name" value="GAF-like_dom_sf"/>
</dbReference>
<dbReference type="Pfam" id="PF08447">
    <property type="entry name" value="PAS_3"/>
    <property type="match status" value="1"/>
</dbReference>
<dbReference type="Pfam" id="PF13188">
    <property type="entry name" value="PAS_8"/>
    <property type="match status" value="1"/>
</dbReference>
<feature type="domain" description="PAC" evidence="9">
    <location>
        <begin position="715"/>
        <end position="768"/>
    </location>
</feature>
<dbReference type="GO" id="GO:0004673">
    <property type="term" value="F:protein histidine kinase activity"/>
    <property type="evidence" value="ECO:0007669"/>
    <property type="project" value="UniProtKB-EC"/>
</dbReference>
<dbReference type="AlphaFoldDB" id="A0A8J7Y3N5"/>
<dbReference type="Gene3D" id="3.30.450.40">
    <property type="match status" value="1"/>
</dbReference>
<feature type="domain" description="PAC" evidence="9">
    <location>
        <begin position="337"/>
        <end position="389"/>
    </location>
</feature>
<feature type="domain" description="PAS" evidence="8">
    <location>
        <begin position="263"/>
        <end position="333"/>
    </location>
</feature>
<evidence type="ECO:0000256" key="3">
    <source>
        <dbReference type="ARBA" id="ARBA00022553"/>
    </source>
</evidence>
<evidence type="ECO:0000256" key="1">
    <source>
        <dbReference type="ARBA" id="ARBA00000085"/>
    </source>
</evidence>
<dbReference type="SUPFAM" id="SSF52172">
    <property type="entry name" value="CheY-like"/>
    <property type="match status" value="1"/>
</dbReference>
<dbReference type="Proteomes" id="UP000766550">
    <property type="component" value="Unassembled WGS sequence"/>
</dbReference>
<dbReference type="Pfam" id="PF13185">
    <property type="entry name" value="GAF_2"/>
    <property type="match status" value="1"/>
</dbReference>
<dbReference type="SMART" id="SM00091">
    <property type="entry name" value="PAS"/>
    <property type="match status" value="4"/>
</dbReference>
<dbReference type="InterPro" id="IPR031803">
    <property type="entry name" value="BAT_GAF/HTH-assoc"/>
</dbReference>
<dbReference type="InterPro" id="IPR011006">
    <property type="entry name" value="CheY-like_superfamily"/>
</dbReference>
<dbReference type="RefSeq" id="WP_162316870.1">
    <property type="nucleotide sequence ID" value="NZ_JAHQXF010000001.1"/>
</dbReference>
<evidence type="ECO:0000259" key="9">
    <source>
        <dbReference type="PROSITE" id="PS50113"/>
    </source>
</evidence>